<gene>
    <name evidence="8" type="ORF">HNR67_002435</name>
</gene>
<keyword evidence="6" id="KW-0813">Transport</keyword>
<keyword evidence="5" id="KW-0046">Antibiotic resistance</keyword>
<dbReference type="AlphaFoldDB" id="A0A7W7C865"/>
<evidence type="ECO:0000259" key="7">
    <source>
        <dbReference type="PROSITE" id="PS51012"/>
    </source>
</evidence>
<keyword evidence="9" id="KW-1185">Reference proteome</keyword>
<comment type="subcellular location">
    <subcellularLocation>
        <location evidence="6">Cell membrane</location>
        <topology evidence="6">Multi-pass membrane protein</topology>
    </subcellularLocation>
    <subcellularLocation>
        <location evidence="1">Membrane</location>
        <topology evidence="1">Multi-pass membrane protein</topology>
    </subcellularLocation>
</comment>
<dbReference type="PROSITE" id="PS51012">
    <property type="entry name" value="ABC_TM2"/>
    <property type="match status" value="1"/>
</dbReference>
<sequence>MTNDDRLTGDRVADNDVADRGVADRGVAKGAADRGVAGGLAARPGLRSNGPLLRVLPAGLYAGRGRMLVERAFLVNRRSWLNLVSGILEPLFFLLSLGIGFGSMVGQVAGPDGQPMDYAMFLAPALLASSAMNGAINDATYNVFFKLKYAKLYDAVLATSLGPLDVAVGEITWAVIRGGLYSSGFLLVMLGMDLIASPWALLVVPAALFVAFAFAAAGMACTTFMRSWQDFDLIQLAILPMFLFCSTFYPLSVYPRPLQWIVEWLPLYRAVELMRGLTTGHVGVGMLGHLAYFVVIAGVGVWVTTRRLDKLLLR</sequence>
<evidence type="ECO:0000256" key="5">
    <source>
        <dbReference type="ARBA" id="ARBA00023251"/>
    </source>
</evidence>
<feature type="transmembrane region" description="Helical" evidence="6">
    <location>
        <begin position="233"/>
        <end position="251"/>
    </location>
</feature>
<dbReference type="PRINTS" id="PR00164">
    <property type="entry name" value="ABC2TRNSPORT"/>
</dbReference>
<evidence type="ECO:0000256" key="1">
    <source>
        <dbReference type="ARBA" id="ARBA00004141"/>
    </source>
</evidence>
<comment type="caution">
    <text evidence="8">The sequence shown here is derived from an EMBL/GenBank/DDBJ whole genome shotgun (WGS) entry which is preliminary data.</text>
</comment>
<dbReference type="InterPro" id="IPR047817">
    <property type="entry name" value="ABC2_TM_bact-type"/>
</dbReference>
<dbReference type="GO" id="GO:0043190">
    <property type="term" value="C:ATP-binding cassette (ABC) transporter complex"/>
    <property type="evidence" value="ECO:0007669"/>
    <property type="project" value="InterPro"/>
</dbReference>
<dbReference type="Proteomes" id="UP000533598">
    <property type="component" value="Unassembled WGS sequence"/>
</dbReference>
<proteinExistence type="inferred from homology"/>
<comment type="similarity">
    <text evidence="6">Belongs to the ABC-2 integral membrane protein family.</text>
</comment>
<protein>
    <recommendedName>
        <fullName evidence="6">Transport permease protein</fullName>
    </recommendedName>
</protein>
<evidence type="ECO:0000313" key="9">
    <source>
        <dbReference type="Proteomes" id="UP000533598"/>
    </source>
</evidence>
<feature type="transmembrane region" description="Helical" evidence="6">
    <location>
        <begin position="282"/>
        <end position="304"/>
    </location>
</feature>
<keyword evidence="6" id="KW-1003">Cell membrane</keyword>
<evidence type="ECO:0000256" key="2">
    <source>
        <dbReference type="ARBA" id="ARBA00022692"/>
    </source>
</evidence>
<dbReference type="InterPro" id="IPR000412">
    <property type="entry name" value="ABC_2_transport"/>
</dbReference>
<dbReference type="PANTHER" id="PTHR43229:SF2">
    <property type="entry name" value="NODULATION PROTEIN J"/>
    <property type="match status" value="1"/>
</dbReference>
<feature type="transmembrane region" description="Helical" evidence="6">
    <location>
        <begin position="80"/>
        <end position="106"/>
    </location>
</feature>
<evidence type="ECO:0000256" key="6">
    <source>
        <dbReference type="RuleBase" id="RU361157"/>
    </source>
</evidence>
<dbReference type="InterPro" id="IPR013525">
    <property type="entry name" value="ABC2_TM"/>
</dbReference>
<accession>A0A7W7C865</accession>
<evidence type="ECO:0000313" key="8">
    <source>
        <dbReference type="EMBL" id="MBB4676317.1"/>
    </source>
</evidence>
<evidence type="ECO:0000256" key="4">
    <source>
        <dbReference type="ARBA" id="ARBA00023136"/>
    </source>
</evidence>
<feature type="transmembrane region" description="Helical" evidence="6">
    <location>
        <begin position="196"/>
        <end position="221"/>
    </location>
</feature>
<organism evidence="8 9">
    <name type="scientific">Crossiella cryophila</name>
    <dbReference type="NCBI Taxonomy" id="43355"/>
    <lineage>
        <taxon>Bacteria</taxon>
        <taxon>Bacillati</taxon>
        <taxon>Actinomycetota</taxon>
        <taxon>Actinomycetes</taxon>
        <taxon>Pseudonocardiales</taxon>
        <taxon>Pseudonocardiaceae</taxon>
        <taxon>Crossiella</taxon>
    </lineage>
</organism>
<keyword evidence="4 6" id="KW-0472">Membrane</keyword>
<dbReference type="Pfam" id="PF01061">
    <property type="entry name" value="ABC2_membrane"/>
    <property type="match status" value="1"/>
</dbReference>
<dbReference type="GO" id="GO:0046677">
    <property type="term" value="P:response to antibiotic"/>
    <property type="evidence" value="ECO:0007669"/>
    <property type="project" value="UniProtKB-KW"/>
</dbReference>
<name>A0A7W7C865_9PSEU</name>
<keyword evidence="2 6" id="KW-0812">Transmembrane</keyword>
<dbReference type="PANTHER" id="PTHR43229">
    <property type="entry name" value="NODULATION PROTEIN J"/>
    <property type="match status" value="1"/>
</dbReference>
<reference evidence="8 9" key="1">
    <citation type="submission" date="2020-08" db="EMBL/GenBank/DDBJ databases">
        <title>Sequencing the genomes of 1000 actinobacteria strains.</title>
        <authorList>
            <person name="Klenk H.-P."/>
        </authorList>
    </citation>
    <scope>NUCLEOTIDE SEQUENCE [LARGE SCALE GENOMIC DNA]</scope>
    <source>
        <strain evidence="8 9">DSM 44230</strain>
    </source>
</reference>
<dbReference type="EMBL" id="JACHMH010000001">
    <property type="protein sequence ID" value="MBB4676317.1"/>
    <property type="molecule type" value="Genomic_DNA"/>
</dbReference>
<dbReference type="GO" id="GO:0140359">
    <property type="term" value="F:ABC-type transporter activity"/>
    <property type="evidence" value="ECO:0007669"/>
    <property type="project" value="InterPro"/>
</dbReference>
<evidence type="ECO:0000256" key="3">
    <source>
        <dbReference type="ARBA" id="ARBA00022989"/>
    </source>
</evidence>
<comment type="caution">
    <text evidence="6">Lacks conserved residue(s) required for the propagation of feature annotation.</text>
</comment>
<dbReference type="InterPro" id="IPR051784">
    <property type="entry name" value="Nod_factor_ABC_transporter"/>
</dbReference>
<feature type="domain" description="ABC transmembrane type-2" evidence="7">
    <location>
        <begin position="81"/>
        <end position="311"/>
    </location>
</feature>
<feature type="transmembrane region" description="Helical" evidence="6">
    <location>
        <begin position="118"/>
        <end position="136"/>
    </location>
</feature>
<dbReference type="RefSeq" id="WP_185002158.1">
    <property type="nucleotide sequence ID" value="NZ_BAAAUI010000029.1"/>
</dbReference>
<keyword evidence="3 6" id="KW-1133">Transmembrane helix</keyword>